<evidence type="ECO:0000256" key="3">
    <source>
        <dbReference type="ARBA" id="ARBA00023015"/>
    </source>
</evidence>
<dbReference type="SMART" id="SM01043">
    <property type="entry name" value="BTAD"/>
    <property type="match status" value="1"/>
</dbReference>
<gene>
    <name evidence="8" type="ORF">C5746_09025</name>
</gene>
<keyword evidence="3" id="KW-0805">Transcription regulation</keyword>
<organism evidence="8 9">
    <name type="scientific">Streptomyces atratus</name>
    <dbReference type="NCBI Taxonomy" id="1893"/>
    <lineage>
        <taxon>Bacteria</taxon>
        <taxon>Bacillati</taxon>
        <taxon>Actinomycetota</taxon>
        <taxon>Actinomycetes</taxon>
        <taxon>Kitasatosporales</taxon>
        <taxon>Streptomycetaceae</taxon>
        <taxon>Streptomyces</taxon>
    </lineage>
</organism>
<protein>
    <submittedName>
        <fullName evidence="8">SARP family transcriptional regulator</fullName>
    </submittedName>
</protein>
<dbReference type="AlphaFoldDB" id="A0A2Z5J9K3"/>
<evidence type="ECO:0000256" key="1">
    <source>
        <dbReference type="ARBA" id="ARBA00005820"/>
    </source>
</evidence>
<dbReference type="InterPro" id="IPR016032">
    <property type="entry name" value="Sig_transdc_resp-reg_C-effctor"/>
</dbReference>
<dbReference type="InterPro" id="IPR036388">
    <property type="entry name" value="WH-like_DNA-bd_sf"/>
</dbReference>
<dbReference type="GO" id="GO:0000160">
    <property type="term" value="P:phosphorelay signal transduction system"/>
    <property type="evidence" value="ECO:0007669"/>
    <property type="project" value="UniProtKB-KW"/>
</dbReference>
<keyword evidence="2" id="KW-0902">Two-component regulatory system</keyword>
<dbReference type="InterPro" id="IPR011990">
    <property type="entry name" value="TPR-like_helical_dom_sf"/>
</dbReference>
<dbReference type="Gene3D" id="1.10.10.10">
    <property type="entry name" value="Winged helix-like DNA-binding domain superfamily/Winged helix DNA-binding domain"/>
    <property type="match status" value="1"/>
</dbReference>
<reference evidence="8 9" key="1">
    <citation type="journal article" date="2018" name="Front. Microbiol.">
        <title>Genome Sequencing of Streptomyces atratus SCSIOZH16 and Activation Production of Nocardamine via Metabolic Engineering.</title>
        <authorList>
            <person name="Li Y."/>
            <person name="Zhang C."/>
            <person name="Liu C."/>
            <person name="Ju J."/>
            <person name="Ma J."/>
        </authorList>
    </citation>
    <scope>NUCLEOTIDE SEQUENCE [LARGE SCALE GENOMIC DNA]</scope>
    <source>
        <strain evidence="8 9">SCSIO_ZH16</strain>
    </source>
</reference>
<dbReference type="Gene3D" id="1.25.40.10">
    <property type="entry name" value="Tetratricopeptide repeat domain"/>
    <property type="match status" value="1"/>
</dbReference>
<dbReference type="CDD" id="cd15831">
    <property type="entry name" value="BTAD"/>
    <property type="match status" value="1"/>
</dbReference>
<keyword evidence="4 6" id="KW-0238">DNA-binding</keyword>
<evidence type="ECO:0000313" key="9">
    <source>
        <dbReference type="Proteomes" id="UP000252698"/>
    </source>
</evidence>
<dbReference type="InterPro" id="IPR005158">
    <property type="entry name" value="BTAD"/>
</dbReference>
<name>A0A2Z5J9K3_STRAR</name>
<dbReference type="SMART" id="SM00862">
    <property type="entry name" value="Trans_reg_C"/>
    <property type="match status" value="1"/>
</dbReference>
<dbReference type="Proteomes" id="UP000252698">
    <property type="component" value="Chromosome"/>
</dbReference>
<dbReference type="InterPro" id="IPR001867">
    <property type="entry name" value="OmpR/PhoB-type_DNA-bd"/>
</dbReference>
<evidence type="ECO:0000256" key="6">
    <source>
        <dbReference type="PROSITE-ProRule" id="PRU01091"/>
    </source>
</evidence>
<dbReference type="EMBL" id="CP027306">
    <property type="protein sequence ID" value="AXE77036.1"/>
    <property type="molecule type" value="Genomic_DNA"/>
</dbReference>
<evidence type="ECO:0000313" key="8">
    <source>
        <dbReference type="EMBL" id="AXE77036.1"/>
    </source>
</evidence>
<evidence type="ECO:0000256" key="4">
    <source>
        <dbReference type="ARBA" id="ARBA00023125"/>
    </source>
</evidence>
<feature type="DNA-binding region" description="OmpR/PhoB-type" evidence="6">
    <location>
        <begin position="1"/>
        <end position="101"/>
    </location>
</feature>
<dbReference type="PROSITE" id="PS51755">
    <property type="entry name" value="OMPR_PHOB"/>
    <property type="match status" value="1"/>
</dbReference>
<keyword evidence="5" id="KW-0804">Transcription</keyword>
<evidence type="ECO:0000256" key="2">
    <source>
        <dbReference type="ARBA" id="ARBA00023012"/>
    </source>
</evidence>
<dbReference type="Pfam" id="PF03704">
    <property type="entry name" value="BTAD"/>
    <property type="match status" value="1"/>
</dbReference>
<dbReference type="SUPFAM" id="SSF46894">
    <property type="entry name" value="C-terminal effector domain of the bipartite response regulators"/>
    <property type="match status" value="1"/>
</dbReference>
<comment type="similarity">
    <text evidence="1">Belongs to the AfsR/DnrI/RedD regulatory family.</text>
</comment>
<dbReference type="Pfam" id="PF00486">
    <property type="entry name" value="Trans_reg_C"/>
    <property type="match status" value="1"/>
</dbReference>
<dbReference type="GO" id="GO:0003677">
    <property type="term" value="F:DNA binding"/>
    <property type="evidence" value="ECO:0007669"/>
    <property type="project" value="UniProtKB-UniRule"/>
</dbReference>
<feature type="domain" description="OmpR/PhoB-type" evidence="7">
    <location>
        <begin position="1"/>
        <end position="101"/>
    </location>
</feature>
<accession>A0A2Z5J9K3</accession>
<evidence type="ECO:0000256" key="5">
    <source>
        <dbReference type="ARBA" id="ARBA00023163"/>
    </source>
</evidence>
<dbReference type="GO" id="GO:0006355">
    <property type="term" value="P:regulation of DNA-templated transcription"/>
    <property type="evidence" value="ECO:0007669"/>
    <property type="project" value="InterPro"/>
</dbReference>
<sequence>MAVVVRFNLLGPLEVRVQGRPANIRGGRQRILLVLLLLGEGASVSKDQLIGEIWGDDLPARVDNALQAVVTRLRRSLDAWCGSGFARERLVSEQSGYSLWLDDQTVDLREFESLRSEAHGLMTSDPARSAAALEEALGLWRGPALEGVGGGVLCGSAAARLDEERLLALEDKIELEHRGGRHAGTVAELRRLTMLYPLHERLSEQLMVALYRSGRPAEALDVYWRLRTALRGELGLDPTPTVQSRMQAILQHDMADVLPHEKGREIPRRSAVA</sequence>
<proteinExistence type="inferred from homology"/>
<dbReference type="PANTHER" id="PTHR35807">
    <property type="entry name" value="TRANSCRIPTIONAL REGULATOR REDD-RELATED"/>
    <property type="match status" value="1"/>
</dbReference>
<dbReference type="SUPFAM" id="SSF48452">
    <property type="entry name" value="TPR-like"/>
    <property type="match status" value="1"/>
</dbReference>
<evidence type="ECO:0000259" key="7">
    <source>
        <dbReference type="PROSITE" id="PS51755"/>
    </source>
</evidence>
<dbReference type="KEGG" id="sata:C5746_09025"/>
<dbReference type="PANTHER" id="PTHR35807:SF1">
    <property type="entry name" value="TRANSCRIPTIONAL REGULATOR REDD"/>
    <property type="match status" value="1"/>
</dbReference>
<dbReference type="InterPro" id="IPR051677">
    <property type="entry name" value="AfsR-DnrI-RedD_regulator"/>
</dbReference>